<dbReference type="OrthoDB" id="103238at2759"/>
<sequence>MVLCALPQAVQLDARPGRIASEGGVSKVQPHIQRLVLEREALREEKVALHQEITQYLKFQQQLQSSSGALAAPIRRSRPSDGDKQVYDVTVRCVKSEWKPVKEEAGRWVNFQSGEAPFLFHPFTRAAFDSILCRQEDVDEVQRAMCHADGTNEWPILPASRNLGLAESIAIQTLQEFDDESHVIVRSFPGQVNIRYLGLVRCGKWEIVGSKRALKYSFVIADSPANARSRNAEPDQMNVRWIDQGGAFLTLTEVSETAVQVEFNHWALLQERGPRPKPLPHIRPDYHSLGAACRSFEAFYVGVDSM</sequence>
<proteinExistence type="predicted"/>
<dbReference type="Proteomes" id="UP000694044">
    <property type="component" value="Unassembled WGS sequence"/>
</dbReference>
<keyword evidence="2" id="KW-1185">Reference proteome</keyword>
<reference evidence="1" key="1">
    <citation type="submission" date="2021-02" db="EMBL/GenBank/DDBJ databases">
        <authorList>
            <person name="Palmer J.M."/>
        </authorList>
    </citation>
    <scope>NUCLEOTIDE SEQUENCE</scope>
    <source>
        <strain evidence="1">SCRP734</strain>
    </source>
</reference>
<organism evidence="1 2">
    <name type="scientific">Phytophthora pseudosyringae</name>
    <dbReference type="NCBI Taxonomy" id="221518"/>
    <lineage>
        <taxon>Eukaryota</taxon>
        <taxon>Sar</taxon>
        <taxon>Stramenopiles</taxon>
        <taxon>Oomycota</taxon>
        <taxon>Peronosporomycetes</taxon>
        <taxon>Peronosporales</taxon>
        <taxon>Peronosporaceae</taxon>
        <taxon>Phytophthora</taxon>
    </lineage>
</organism>
<accession>A0A8T1VLB5</accession>
<protein>
    <submittedName>
        <fullName evidence="1">Uncharacterized protein</fullName>
    </submittedName>
</protein>
<evidence type="ECO:0000313" key="1">
    <source>
        <dbReference type="EMBL" id="KAG7382057.1"/>
    </source>
</evidence>
<dbReference type="EMBL" id="JAGDFM010000221">
    <property type="protein sequence ID" value="KAG7382057.1"/>
    <property type="molecule type" value="Genomic_DNA"/>
</dbReference>
<name>A0A8T1VLB5_9STRA</name>
<comment type="caution">
    <text evidence="1">The sequence shown here is derived from an EMBL/GenBank/DDBJ whole genome shotgun (WGS) entry which is preliminary data.</text>
</comment>
<gene>
    <name evidence="1" type="ORF">PHYPSEUDO_005323</name>
</gene>
<dbReference type="AlphaFoldDB" id="A0A8T1VLB5"/>
<evidence type="ECO:0000313" key="2">
    <source>
        <dbReference type="Proteomes" id="UP000694044"/>
    </source>
</evidence>